<name>A0A317SLQ1_9PEZI</name>
<keyword evidence="2" id="KW-0040">ANK repeat</keyword>
<dbReference type="InterPro" id="IPR050889">
    <property type="entry name" value="Dendritic_Spine_Reg/Scaffold"/>
</dbReference>
<dbReference type="PANTHER" id="PTHR24166:SF48">
    <property type="entry name" value="PROTEIN VAPYRIN"/>
    <property type="match status" value="1"/>
</dbReference>
<gene>
    <name evidence="3" type="ORF">C7212DRAFT_345374</name>
</gene>
<proteinExistence type="predicted"/>
<dbReference type="STRING" id="42249.A0A317SLQ1"/>
<evidence type="ECO:0000313" key="3">
    <source>
        <dbReference type="EMBL" id="PWW75389.1"/>
    </source>
</evidence>
<reference evidence="3 4" key="1">
    <citation type="submission" date="2018-03" db="EMBL/GenBank/DDBJ databases">
        <title>Genomes of Pezizomycetes fungi and the evolution of truffles.</title>
        <authorList>
            <person name="Murat C."/>
            <person name="Payen T."/>
            <person name="Noel B."/>
            <person name="Kuo A."/>
            <person name="Martin F.M."/>
        </authorList>
    </citation>
    <scope>NUCLEOTIDE SEQUENCE [LARGE SCALE GENOMIC DNA]</scope>
    <source>
        <strain evidence="3">091103-1</strain>
    </source>
</reference>
<keyword evidence="4" id="KW-1185">Reference proteome</keyword>
<dbReference type="EMBL" id="PYWC01000046">
    <property type="protein sequence ID" value="PWW75389.1"/>
    <property type="molecule type" value="Genomic_DNA"/>
</dbReference>
<dbReference type="Gene3D" id="1.25.40.20">
    <property type="entry name" value="Ankyrin repeat-containing domain"/>
    <property type="match status" value="1"/>
</dbReference>
<dbReference type="SMART" id="SM00248">
    <property type="entry name" value="ANK"/>
    <property type="match status" value="4"/>
</dbReference>
<protein>
    <submittedName>
        <fullName evidence="3">Ankyrin</fullName>
    </submittedName>
</protein>
<comment type="caution">
    <text evidence="3">The sequence shown here is derived from an EMBL/GenBank/DDBJ whole genome shotgun (WGS) entry which is preliminary data.</text>
</comment>
<dbReference type="PANTHER" id="PTHR24166">
    <property type="entry name" value="ROLLING PEBBLES, ISOFORM B"/>
    <property type="match status" value="1"/>
</dbReference>
<dbReference type="InterPro" id="IPR002110">
    <property type="entry name" value="Ankyrin_rpt"/>
</dbReference>
<dbReference type="SUPFAM" id="SSF48403">
    <property type="entry name" value="Ankyrin repeat"/>
    <property type="match status" value="1"/>
</dbReference>
<evidence type="ECO:0000256" key="1">
    <source>
        <dbReference type="ARBA" id="ARBA00022737"/>
    </source>
</evidence>
<evidence type="ECO:0000256" key="2">
    <source>
        <dbReference type="ARBA" id="ARBA00023043"/>
    </source>
</evidence>
<organism evidence="3 4">
    <name type="scientific">Tuber magnatum</name>
    <name type="common">white Piedmont truffle</name>
    <dbReference type="NCBI Taxonomy" id="42249"/>
    <lineage>
        <taxon>Eukaryota</taxon>
        <taxon>Fungi</taxon>
        <taxon>Dikarya</taxon>
        <taxon>Ascomycota</taxon>
        <taxon>Pezizomycotina</taxon>
        <taxon>Pezizomycetes</taxon>
        <taxon>Pezizales</taxon>
        <taxon>Tuberaceae</taxon>
        <taxon>Tuber</taxon>
    </lineage>
</organism>
<dbReference type="Proteomes" id="UP000246991">
    <property type="component" value="Unassembled WGS sequence"/>
</dbReference>
<dbReference type="OrthoDB" id="426293at2759"/>
<evidence type="ECO:0000313" key="4">
    <source>
        <dbReference type="Proteomes" id="UP000246991"/>
    </source>
</evidence>
<sequence>MPFLQLPPFVIALIAAELTPSELNSLLRSNGWLKELLTPALLQIAVSDPENIGKKALKTAAEAGGISTVQLLARMGLPGLLKEGHHISHIYSEQIPKGICTLLNSEMFSIEARDRLGRTPLFIAAADNPSAVRCLLTFGAQPNIPDLADHTPLMEAAEHDAGDIVRLLLNDRRTRVNQGDWTGRTALYLAARWGCENATEALLEDYRTDINLEAWLLAVERNLNTPLKIARAHGHKRVVDLLLKRPDIIDGERPNRWIRTGPGYFGI</sequence>
<dbReference type="Pfam" id="PF12796">
    <property type="entry name" value="Ank_2"/>
    <property type="match status" value="1"/>
</dbReference>
<dbReference type="InterPro" id="IPR036770">
    <property type="entry name" value="Ankyrin_rpt-contain_sf"/>
</dbReference>
<dbReference type="AlphaFoldDB" id="A0A317SLQ1"/>
<accession>A0A317SLQ1</accession>
<keyword evidence="1" id="KW-0677">Repeat</keyword>